<evidence type="ECO:0000256" key="3">
    <source>
        <dbReference type="ARBA" id="ARBA00022842"/>
    </source>
</evidence>
<evidence type="ECO:0000256" key="2">
    <source>
        <dbReference type="ARBA" id="ARBA00022801"/>
    </source>
</evidence>
<dbReference type="Gene3D" id="1.20.120.1600">
    <property type="match status" value="1"/>
</dbReference>
<dbReference type="Pfam" id="PF00702">
    <property type="entry name" value="Hydrolase"/>
    <property type="match status" value="1"/>
</dbReference>
<dbReference type="InterPro" id="IPR036412">
    <property type="entry name" value="HAD-like_sf"/>
</dbReference>
<dbReference type="SFLD" id="SFLDS00003">
    <property type="entry name" value="Haloacid_Dehalogenase"/>
    <property type="match status" value="1"/>
</dbReference>
<evidence type="ECO:0000313" key="4">
    <source>
        <dbReference type="EMBL" id="QSX29758.1"/>
    </source>
</evidence>
<dbReference type="AlphaFoldDB" id="A0A974XM18"/>
<dbReference type="NCBIfam" id="TIGR01509">
    <property type="entry name" value="HAD-SF-IA-v3"/>
    <property type="match status" value="1"/>
</dbReference>
<keyword evidence="2 4" id="KW-0378">Hydrolase</keyword>
<keyword evidence="5" id="KW-1185">Reference proteome</keyword>
<dbReference type="GO" id="GO:0009231">
    <property type="term" value="P:riboflavin biosynthetic process"/>
    <property type="evidence" value="ECO:0007669"/>
    <property type="project" value="TreeGrafter"/>
</dbReference>
<dbReference type="Proteomes" id="UP000663281">
    <property type="component" value="Chromosome"/>
</dbReference>
<dbReference type="PANTHER" id="PTHR46470:SF4">
    <property type="entry name" value="5-AMINO-6-(5-PHOSPHO-D-RIBITYLAMINO)URACIL PHOSPHATASE YIGB"/>
    <property type="match status" value="1"/>
</dbReference>
<dbReference type="SUPFAM" id="SSF56784">
    <property type="entry name" value="HAD-like"/>
    <property type="match status" value="1"/>
</dbReference>
<dbReference type="Gene3D" id="3.40.50.1000">
    <property type="entry name" value="HAD superfamily/HAD-like"/>
    <property type="match status" value="1"/>
</dbReference>
<dbReference type="InterPro" id="IPR051400">
    <property type="entry name" value="HAD-like_hydrolase"/>
</dbReference>
<accession>A0A974XM18</accession>
<dbReference type="PANTHER" id="PTHR46470">
    <property type="entry name" value="N-ACYLNEURAMINATE-9-PHOSPHATASE"/>
    <property type="match status" value="1"/>
</dbReference>
<comment type="cofactor">
    <cofactor evidence="1">
        <name>Mg(2+)</name>
        <dbReference type="ChEBI" id="CHEBI:18420"/>
    </cofactor>
</comment>
<dbReference type="SFLD" id="SFLDG01129">
    <property type="entry name" value="C1.5:_HAD__Beta-PGM__Phosphata"/>
    <property type="match status" value="1"/>
</dbReference>
<evidence type="ECO:0000313" key="5">
    <source>
        <dbReference type="Proteomes" id="UP000663281"/>
    </source>
</evidence>
<protein>
    <submittedName>
        <fullName evidence="4">HAD-IA family hydrolase</fullName>
    </submittedName>
</protein>
<dbReference type="NCBIfam" id="TIGR01549">
    <property type="entry name" value="HAD-SF-IA-v1"/>
    <property type="match status" value="1"/>
</dbReference>
<evidence type="ECO:0000256" key="1">
    <source>
        <dbReference type="ARBA" id="ARBA00001946"/>
    </source>
</evidence>
<dbReference type="KEGG" id="scyp:JYB88_16445"/>
<dbReference type="EMBL" id="CP071504">
    <property type="protein sequence ID" value="QSX29758.1"/>
    <property type="molecule type" value="Genomic_DNA"/>
</dbReference>
<keyword evidence="3" id="KW-0460">Magnesium</keyword>
<organism evidence="4 5">
    <name type="scientific">Shewanella cyperi</name>
    <dbReference type="NCBI Taxonomy" id="2814292"/>
    <lineage>
        <taxon>Bacteria</taxon>
        <taxon>Pseudomonadati</taxon>
        <taxon>Pseudomonadota</taxon>
        <taxon>Gammaproteobacteria</taxon>
        <taxon>Alteromonadales</taxon>
        <taxon>Shewanellaceae</taxon>
        <taxon>Shewanella</taxon>
    </lineage>
</organism>
<proteinExistence type="predicted"/>
<dbReference type="RefSeq" id="WP_207324818.1">
    <property type="nucleotide sequence ID" value="NZ_CP071504.1"/>
</dbReference>
<dbReference type="InterPro" id="IPR006439">
    <property type="entry name" value="HAD-SF_hydro_IA"/>
</dbReference>
<dbReference type="GO" id="GO:0016787">
    <property type="term" value="F:hydrolase activity"/>
    <property type="evidence" value="ECO:0007669"/>
    <property type="project" value="UniProtKB-KW"/>
</dbReference>
<dbReference type="InterPro" id="IPR023214">
    <property type="entry name" value="HAD_sf"/>
</dbReference>
<reference evidence="4 5" key="1">
    <citation type="submission" date="2021-03" db="EMBL/GenBank/DDBJ databases">
        <title>Novel species identification of genus Shewanella.</title>
        <authorList>
            <person name="Liu G."/>
            <person name="Zhang Q."/>
        </authorList>
    </citation>
    <scope>NUCLEOTIDE SEQUENCE [LARGE SCALE GENOMIC DNA]</scope>
    <source>
        <strain evidence="4 5">FJAT-53726</strain>
    </source>
</reference>
<sequence length="236" mass="26057">MQVFQRLRPFAAISFDLDDTLYDNGPIISQAEAGLLAFLHQEYPNSRSWLASDWRHLRLQLMAVEPTLAHDPTAARRRCLRLGLERLGYGAEEAQSGSEAAMAEFLRCRSDFRVSDQVLDLLERLGQRWPLIGLSNGNVNPELIGLGQALGFVLQAGQGVRMKPFPDMFELACERLGISASQLLHVGDSLSADVTGARMAGCQSVWLQLPQASPLAAPVLPTMTIHELYQLQAMLT</sequence>
<gene>
    <name evidence="4" type="ORF">JYB88_16445</name>
</gene>
<name>A0A974XM18_9GAMM</name>